<dbReference type="Proteomes" id="UP000436006">
    <property type="component" value="Unassembled WGS sequence"/>
</dbReference>
<evidence type="ECO:0000313" key="2">
    <source>
        <dbReference type="Proteomes" id="UP000436006"/>
    </source>
</evidence>
<reference evidence="1 2" key="1">
    <citation type="submission" date="2019-12" db="EMBL/GenBank/DDBJ databases">
        <title>Spirosoma sp. HMF4905 genome sequencing and assembly.</title>
        <authorList>
            <person name="Kang H."/>
            <person name="Cha I."/>
            <person name="Kim H."/>
            <person name="Joh K."/>
        </authorList>
    </citation>
    <scope>NUCLEOTIDE SEQUENCE [LARGE SCALE GENOMIC DNA]</scope>
    <source>
        <strain evidence="1 2">HMF4905</strain>
    </source>
</reference>
<accession>A0A7K1SR76</accession>
<evidence type="ECO:0008006" key="3">
    <source>
        <dbReference type="Google" id="ProtNLM"/>
    </source>
</evidence>
<proteinExistence type="predicted"/>
<name>A0A7K1SR76_9BACT</name>
<dbReference type="PROSITE" id="PS51257">
    <property type="entry name" value="PROKAR_LIPOPROTEIN"/>
    <property type="match status" value="1"/>
</dbReference>
<gene>
    <name evidence="1" type="ORF">GO755_40230</name>
</gene>
<comment type="caution">
    <text evidence="1">The sequence shown here is derived from an EMBL/GenBank/DDBJ whole genome shotgun (WGS) entry which is preliminary data.</text>
</comment>
<dbReference type="AlphaFoldDB" id="A0A7K1SR76"/>
<dbReference type="EMBL" id="WPIN01000038">
    <property type="protein sequence ID" value="MVM36302.1"/>
    <property type="molecule type" value="Genomic_DNA"/>
</dbReference>
<keyword evidence="2" id="KW-1185">Reference proteome</keyword>
<protein>
    <recommendedName>
        <fullName evidence="3">DUF4595 domain-containing protein</fullName>
    </recommendedName>
</protein>
<evidence type="ECO:0000313" key="1">
    <source>
        <dbReference type="EMBL" id="MVM36302.1"/>
    </source>
</evidence>
<organism evidence="1 2">
    <name type="scientific">Spirosoma arboris</name>
    <dbReference type="NCBI Taxonomy" id="2682092"/>
    <lineage>
        <taxon>Bacteria</taxon>
        <taxon>Pseudomonadati</taxon>
        <taxon>Bacteroidota</taxon>
        <taxon>Cytophagia</taxon>
        <taxon>Cytophagales</taxon>
        <taxon>Cytophagaceae</taxon>
        <taxon>Spirosoma</taxon>
    </lineage>
</organism>
<dbReference type="RefSeq" id="WP_157591099.1">
    <property type="nucleotide sequence ID" value="NZ_WPIN01000038.1"/>
</dbReference>
<sequence>MKNNVLLMTLAMLAIVSCQTNTVKPDEPFSGNKDSISVFKRVKISWAATDYKEVEYDAANTPIRYTAQNLYNQGTGEVLKVVYNFVYSGKQLTRLDVSNGSSVNYTYDGDKVVRTEEFNSKGKLIITRLYDYSFENRLKRVDEATGEGDKKMETARTFTYDNKGNLTQLVDLTKDAQTGVYKVELVTRYSDYDSYKNTTNLWTIYPILPNVTFQVNNPTTITQYIEGQDGAEMPFHRKQYTYRYNAKGYPVSHTETDAGGPLTATYTYVDMY</sequence>